<dbReference type="PANTHER" id="PTHR33867">
    <property type="entry name" value="RIBOSOME MATURATION FACTOR RIMP"/>
    <property type="match status" value="1"/>
</dbReference>
<proteinExistence type="inferred from homology"/>
<evidence type="ECO:0000259" key="4">
    <source>
        <dbReference type="Pfam" id="PF02576"/>
    </source>
</evidence>
<dbReference type="Pfam" id="PF02576">
    <property type="entry name" value="RimP_N"/>
    <property type="match status" value="1"/>
</dbReference>
<evidence type="ECO:0000259" key="5">
    <source>
        <dbReference type="Pfam" id="PF17384"/>
    </source>
</evidence>
<dbReference type="InterPro" id="IPR028998">
    <property type="entry name" value="RimP_C"/>
</dbReference>
<dbReference type="SUPFAM" id="SSF75420">
    <property type="entry name" value="YhbC-like, N-terminal domain"/>
    <property type="match status" value="1"/>
</dbReference>
<dbReference type="InterPro" id="IPR035956">
    <property type="entry name" value="RimP_N_sf"/>
</dbReference>
<reference evidence="6 7" key="1">
    <citation type="submission" date="2018-09" db="EMBL/GenBank/DDBJ databases">
        <authorList>
            <person name="Zhu H."/>
        </authorList>
    </citation>
    <scope>NUCLEOTIDE SEQUENCE [LARGE SCALE GENOMIC DNA]</scope>
    <source>
        <strain evidence="6 7">K2S05-167</strain>
    </source>
</reference>
<dbReference type="EMBL" id="QYUJ01000014">
    <property type="protein sequence ID" value="RJF73517.1"/>
    <property type="molecule type" value="Genomic_DNA"/>
</dbReference>
<organism evidence="6 7">
    <name type="scientific">Deinococcus cavernae</name>
    <dbReference type="NCBI Taxonomy" id="2320857"/>
    <lineage>
        <taxon>Bacteria</taxon>
        <taxon>Thermotogati</taxon>
        <taxon>Deinococcota</taxon>
        <taxon>Deinococci</taxon>
        <taxon>Deinococcales</taxon>
        <taxon>Deinococcaceae</taxon>
        <taxon>Deinococcus</taxon>
    </lineage>
</organism>
<dbReference type="HAMAP" id="MF_01077">
    <property type="entry name" value="RimP"/>
    <property type="match status" value="1"/>
</dbReference>
<keyword evidence="7" id="KW-1185">Reference proteome</keyword>
<comment type="subcellular location">
    <subcellularLocation>
        <location evidence="3">Cytoplasm</location>
    </subcellularLocation>
</comment>
<evidence type="ECO:0000313" key="7">
    <source>
        <dbReference type="Proteomes" id="UP000286287"/>
    </source>
</evidence>
<comment type="similarity">
    <text evidence="3">Belongs to the RimP family.</text>
</comment>
<dbReference type="InterPro" id="IPR028989">
    <property type="entry name" value="RimP_N"/>
</dbReference>
<dbReference type="InterPro" id="IPR003728">
    <property type="entry name" value="Ribosome_maturation_RimP"/>
</dbReference>
<dbReference type="GO" id="GO:0000028">
    <property type="term" value="P:ribosomal small subunit assembly"/>
    <property type="evidence" value="ECO:0007669"/>
    <property type="project" value="TreeGrafter"/>
</dbReference>
<feature type="domain" description="Ribosome maturation factor RimP N-terminal" evidence="4">
    <location>
        <begin position="20"/>
        <end position="91"/>
    </location>
</feature>
<dbReference type="Pfam" id="PF17384">
    <property type="entry name" value="DUF150_C"/>
    <property type="match status" value="1"/>
</dbReference>
<dbReference type="GO" id="GO:0006412">
    <property type="term" value="P:translation"/>
    <property type="evidence" value="ECO:0007669"/>
    <property type="project" value="TreeGrafter"/>
</dbReference>
<feature type="domain" description="Ribosome maturation factor RimP C-terminal" evidence="5">
    <location>
        <begin position="96"/>
        <end position="145"/>
    </location>
</feature>
<dbReference type="GO" id="GO:0005829">
    <property type="term" value="C:cytosol"/>
    <property type="evidence" value="ECO:0007669"/>
    <property type="project" value="TreeGrafter"/>
</dbReference>
<comment type="function">
    <text evidence="3">Required for maturation of 30S ribosomal subunits.</text>
</comment>
<protein>
    <recommendedName>
        <fullName evidence="3">Ribosome maturation factor RimP</fullName>
    </recommendedName>
</protein>
<sequence>MNNNPAQNNTENNQKLITLAQEAVQPLGFEVLEVQQQKQGGEHIVLIRIDRLDEQPVTMDDLTKASRAADALFDEADPIPGEYRLEFESPGSKRPLTRARHFERMLGLKAKVKSEAHNFTAPIKAVSGDDVTFSVGGEDVTVKASEMQANLAEFPDRHR</sequence>
<keyword evidence="1 3" id="KW-0963">Cytoplasm</keyword>
<evidence type="ECO:0000313" key="6">
    <source>
        <dbReference type="EMBL" id="RJF73517.1"/>
    </source>
</evidence>
<dbReference type="Gene3D" id="3.30.300.70">
    <property type="entry name" value="RimP-like superfamily, N-terminal"/>
    <property type="match status" value="1"/>
</dbReference>
<name>A0A418VBM5_9DEIO</name>
<comment type="caution">
    <text evidence="6">The sequence shown here is derived from an EMBL/GenBank/DDBJ whole genome shotgun (WGS) entry which is preliminary data.</text>
</comment>
<dbReference type="Proteomes" id="UP000286287">
    <property type="component" value="Unassembled WGS sequence"/>
</dbReference>
<dbReference type="OrthoDB" id="9805006at2"/>
<accession>A0A418VBM5</accession>
<keyword evidence="2 3" id="KW-0690">Ribosome biogenesis</keyword>
<dbReference type="RefSeq" id="WP_119766266.1">
    <property type="nucleotide sequence ID" value="NZ_QYUJ01000014.1"/>
</dbReference>
<evidence type="ECO:0000256" key="1">
    <source>
        <dbReference type="ARBA" id="ARBA00022490"/>
    </source>
</evidence>
<evidence type="ECO:0000256" key="3">
    <source>
        <dbReference type="HAMAP-Rule" id="MF_01077"/>
    </source>
</evidence>
<evidence type="ECO:0000256" key="2">
    <source>
        <dbReference type="ARBA" id="ARBA00022517"/>
    </source>
</evidence>
<gene>
    <name evidence="3 6" type="primary">rimP</name>
    <name evidence="6" type="ORF">D3875_04910</name>
</gene>
<dbReference type="PANTHER" id="PTHR33867:SF1">
    <property type="entry name" value="RIBOSOME MATURATION FACTOR RIMP"/>
    <property type="match status" value="1"/>
</dbReference>
<dbReference type="NCBIfam" id="NF011239">
    <property type="entry name" value="PRK14645.1"/>
    <property type="match status" value="1"/>
</dbReference>
<dbReference type="AlphaFoldDB" id="A0A418VBM5"/>